<dbReference type="SUPFAM" id="SSF63829">
    <property type="entry name" value="Calcium-dependent phosphotriesterase"/>
    <property type="match status" value="1"/>
</dbReference>
<comment type="caution">
    <text evidence="3">The sequence shown here is derived from an EMBL/GenBank/DDBJ whole genome shotgun (WGS) entry which is preliminary data.</text>
</comment>
<dbReference type="InterPro" id="IPR051262">
    <property type="entry name" value="SMP-30/CGR1_Lactonase"/>
</dbReference>
<dbReference type="PANTHER" id="PTHR47572:SF4">
    <property type="entry name" value="LACTONASE DRP35"/>
    <property type="match status" value="1"/>
</dbReference>
<dbReference type="Pfam" id="PF08450">
    <property type="entry name" value="SGL"/>
    <property type="match status" value="1"/>
</dbReference>
<reference evidence="3 4" key="1">
    <citation type="submission" date="2020-05" db="EMBL/GenBank/DDBJ databases">
        <title>Bremerella alba sp. nov., a novel planctomycete isolated from the surface of the macroalga Fucus spiralis.</title>
        <authorList>
            <person name="Godinho O."/>
            <person name="Botelho R."/>
            <person name="Albuquerque L."/>
            <person name="Wiegand S."/>
            <person name="Da Costa M.S."/>
            <person name="Lobo-Da-Cunha A."/>
            <person name="Jogler C."/>
            <person name="Lage O.M."/>
        </authorList>
    </citation>
    <scope>NUCLEOTIDE SEQUENCE [LARGE SCALE GENOMIC DNA]</scope>
    <source>
        <strain evidence="3 4">FF15</strain>
    </source>
</reference>
<protein>
    <recommendedName>
        <fullName evidence="2">SMP-30/Gluconolactonase/LRE-like region domain-containing protein</fullName>
    </recommendedName>
</protein>
<dbReference type="Gene3D" id="2.120.10.30">
    <property type="entry name" value="TolB, C-terminal domain"/>
    <property type="match status" value="1"/>
</dbReference>
<gene>
    <name evidence="3" type="ORF">HOV93_20810</name>
</gene>
<evidence type="ECO:0000313" key="3">
    <source>
        <dbReference type="EMBL" id="MBA2114911.1"/>
    </source>
</evidence>
<keyword evidence="4" id="KW-1185">Reference proteome</keyword>
<accession>A0A7V8V516</accession>
<evidence type="ECO:0000259" key="2">
    <source>
        <dbReference type="Pfam" id="PF08450"/>
    </source>
</evidence>
<evidence type="ECO:0000313" key="4">
    <source>
        <dbReference type="Proteomes" id="UP000551616"/>
    </source>
</evidence>
<organism evidence="3 4">
    <name type="scientific">Bremerella alba</name>
    <dbReference type="NCBI Taxonomy" id="980252"/>
    <lineage>
        <taxon>Bacteria</taxon>
        <taxon>Pseudomonadati</taxon>
        <taxon>Planctomycetota</taxon>
        <taxon>Planctomycetia</taxon>
        <taxon>Pirellulales</taxon>
        <taxon>Pirellulaceae</taxon>
        <taxon>Bremerella</taxon>
    </lineage>
</organism>
<dbReference type="InterPro" id="IPR011042">
    <property type="entry name" value="6-blade_b-propeller_TolB-like"/>
</dbReference>
<keyword evidence="1" id="KW-0378">Hydrolase</keyword>
<name>A0A7V8V516_9BACT</name>
<evidence type="ECO:0000256" key="1">
    <source>
        <dbReference type="ARBA" id="ARBA00022801"/>
    </source>
</evidence>
<sequence length="344" mass="37512">MKHAGQGSSYEFLLKPPPDMCSITTSRLIRLLAVTSCLAWAAVAHSDEPKTPAARSCQLFATGLAGHTALCFDDQGNVLATNYRHLGAVGKISEEEGAALLFDAPKAAADQDKASTLVGIALDDDQRILVLDSERGRVLRYTPETKMVTTLADRIQGRRFDSLFAIDIGPGGNIYFSEPERASSEGPNGALYRFDVVTNRPVLLADELDQPTGICLSSNGKTLYLAESGRGQISIYGTDPQDGASEKIAAYFLNLLLDVQNPEELGRLGHIAIDRRNWLYVSLWDRGEVAVIDTDSGKLLEVISCRSNSVFGLALWQDALLMSVPEKEAIFRYDLRPLISRHAP</sequence>
<dbReference type="GO" id="GO:0016787">
    <property type="term" value="F:hydrolase activity"/>
    <property type="evidence" value="ECO:0007669"/>
    <property type="project" value="UniProtKB-KW"/>
</dbReference>
<proteinExistence type="predicted"/>
<feature type="domain" description="SMP-30/Gluconolactonase/LRE-like region" evidence="2">
    <location>
        <begin position="113"/>
        <end position="305"/>
    </location>
</feature>
<dbReference type="Proteomes" id="UP000551616">
    <property type="component" value="Unassembled WGS sequence"/>
</dbReference>
<dbReference type="EMBL" id="JABRWO010000005">
    <property type="protein sequence ID" value="MBA2114911.1"/>
    <property type="molecule type" value="Genomic_DNA"/>
</dbReference>
<dbReference type="InterPro" id="IPR013658">
    <property type="entry name" value="SGL"/>
</dbReference>
<dbReference type="PANTHER" id="PTHR47572">
    <property type="entry name" value="LIPOPROTEIN-RELATED"/>
    <property type="match status" value="1"/>
</dbReference>
<dbReference type="AlphaFoldDB" id="A0A7V8V516"/>